<feature type="compositionally biased region" description="Low complexity" evidence="1">
    <location>
        <begin position="177"/>
        <end position="192"/>
    </location>
</feature>
<dbReference type="STRING" id="151549.A0A4C1ZIR7"/>
<sequence>MQQMCSALDTASVSLQNVNNRFLSLSATQFIESRVYEDDTESSQPDSKQETKTSDDINNNDVAELRRSLVCLERYHEPVHILPDSDSDSDSDMHTESVVFRPRDLYAQRPLPYTIGTKQWKEKWHAGLMVEDSDSNSEGSAPCVAPLDYSSDECVQEDDILHYLPSQVWREEEEVPSKPATTPSAAPESLTPHIEDKHYKSQSELAAEVARRLAGGIPPASLPAPPEEPPSPSPAGAPRSHPAPVPSLFRPQPPTRLTGYDLLSLDLIILRIRASHDTEFHFYINDSTSPQFSKVFKWAVFNDEPPPLDHDHGHTYDHDRDSDNDDIFAELEDDRLPQKEKKAREQTADTQPAREPAPLGARASDALKSGGASAIKSIDFRPDDTGFDSDFSRITMSF</sequence>
<feature type="region of interest" description="Disordered" evidence="1">
    <location>
        <begin position="171"/>
        <end position="192"/>
    </location>
</feature>
<dbReference type="AlphaFoldDB" id="A0A4C1ZIR7"/>
<evidence type="ECO:0000313" key="2">
    <source>
        <dbReference type="EMBL" id="GBP87730.1"/>
    </source>
</evidence>
<comment type="caution">
    <text evidence="2">The sequence shown here is derived from an EMBL/GenBank/DDBJ whole genome shotgun (WGS) entry which is preliminary data.</text>
</comment>
<feature type="region of interest" description="Disordered" evidence="1">
    <location>
        <begin position="35"/>
        <end position="59"/>
    </location>
</feature>
<name>A0A4C1ZIR7_EUMVA</name>
<proteinExistence type="predicted"/>
<dbReference type="Proteomes" id="UP000299102">
    <property type="component" value="Unassembled WGS sequence"/>
</dbReference>
<reference evidence="2 3" key="1">
    <citation type="journal article" date="2019" name="Commun. Biol.">
        <title>The bagworm genome reveals a unique fibroin gene that provides high tensile strength.</title>
        <authorList>
            <person name="Kono N."/>
            <person name="Nakamura H."/>
            <person name="Ohtoshi R."/>
            <person name="Tomita M."/>
            <person name="Numata K."/>
            <person name="Arakawa K."/>
        </authorList>
    </citation>
    <scope>NUCLEOTIDE SEQUENCE [LARGE SCALE GENOMIC DNA]</scope>
</reference>
<dbReference type="OrthoDB" id="751084at2759"/>
<dbReference type="EMBL" id="BGZK01001880">
    <property type="protein sequence ID" value="GBP87730.1"/>
    <property type="molecule type" value="Genomic_DNA"/>
</dbReference>
<gene>
    <name evidence="2" type="primary">Washc2</name>
    <name evidence="2" type="ORF">EVAR_19911_1</name>
</gene>
<organism evidence="2 3">
    <name type="scientific">Eumeta variegata</name>
    <name type="common">Bagworm moth</name>
    <name type="synonym">Eumeta japonica</name>
    <dbReference type="NCBI Taxonomy" id="151549"/>
    <lineage>
        <taxon>Eukaryota</taxon>
        <taxon>Metazoa</taxon>
        <taxon>Ecdysozoa</taxon>
        <taxon>Arthropoda</taxon>
        <taxon>Hexapoda</taxon>
        <taxon>Insecta</taxon>
        <taxon>Pterygota</taxon>
        <taxon>Neoptera</taxon>
        <taxon>Endopterygota</taxon>
        <taxon>Lepidoptera</taxon>
        <taxon>Glossata</taxon>
        <taxon>Ditrysia</taxon>
        <taxon>Tineoidea</taxon>
        <taxon>Psychidae</taxon>
        <taxon>Oiketicinae</taxon>
        <taxon>Eumeta</taxon>
    </lineage>
</organism>
<evidence type="ECO:0000256" key="1">
    <source>
        <dbReference type="SAM" id="MobiDB-lite"/>
    </source>
</evidence>
<keyword evidence="3" id="KW-1185">Reference proteome</keyword>
<protein>
    <submittedName>
        <fullName evidence="2">WASH complex subunit 2</fullName>
    </submittedName>
</protein>
<feature type="compositionally biased region" description="Basic and acidic residues" evidence="1">
    <location>
        <begin position="334"/>
        <end position="347"/>
    </location>
</feature>
<evidence type="ECO:0000313" key="3">
    <source>
        <dbReference type="Proteomes" id="UP000299102"/>
    </source>
</evidence>
<feature type="compositionally biased region" description="Pro residues" evidence="1">
    <location>
        <begin position="220"/>
        <end position="245"/>
    </location>
</feature>
<accession>A0A4C1ZIR7</accession>
<feature type="region of interest" description="Disordered" evidence="1">
    <location>
        <begin position="331"/>
        <end position="383"/>
    </location>
</feature>
<feature type="region of interest" description="Disordered" evidence="1">
    <location>
        <begin position="216"/>
        <end position="254"/>
    </location>
</feature>